<feature type="signal peptide" evidence="1">
    <location>
        <begin position="1"/>
        <end position="25"/>
    </location>
</feature>
<sequence length="177" mass="19698">MLFTVSTSRLLTLLYLCVSILTASGSPLPPDGVTRFGPELPPGFFRPEVRLKLGVVKPKQSPIGHAVLAIDDVMVHATWADLTDTQLIPKKVPEEDLELYRRASKWFPLGKAKFKSQADKEQALTDMLSIKLPPYGKTGGGCWDYIESALETLRKRGELLDSASVLKEFTERKGHFK</sequence>
<keyword evidence="3" id="KW-1185">Reference proteome</keyword>
<organism evidence="2 3">
    <name type="scientific">Lentinula boryana</name>
    <dbReference type="NCBI Taxonomy" id="40481"/>
    <lineage>
        <taxon>Eukaryota</taxon>
        <taxon>Fungi</taxon>
        <taxon>Dikarya</taxon>
        <taxon>Basidiomycota</taxon>
        <taxon>Agaricomycotina</taxon>
        <taxon>Agaricomycetes</taxon>
        <taxon>Agaricomycetidae</taxon>
        <taxon>Agaricales</taxon>
        <taxon>Marasmiineae</taxon>
        <taxon>Omphalotaceae</taxon>
        <taxon>Lentinula</taxon>
    </lineage>
</organism>
<proteinExistence type="predicted"/>
<comment type="caution">
    <text evidence="2">The sequence shown here is derived from an EMBL/GenBank/DDBJ whole genome shotgun (WGS) entry which is preliminary data.</text>
</comment>
<protein>
    <submittedName>
        <fullName evidence="2">Uncharacterized protein</fullName>
    </submittedName>
</protein>
<dbReference type="EMBL" id="MU790619">
    <property type="protein sequence ID" value="KAJ3996273.1"/>
    <property type="molecule type" value="Genomic_DNA"/>
</dbReference>
<gene>
    <name evidence="2" type="ORF">F5050DRAFT_134646</name>
</gene>
<evidence type="ECO:0000256" key="1">
    <source>
        <dbReference type="SAM" id="SignalP"/>
    </source>
</evidence>
<keyword evidence="1" id="KW-0732">Signal</keyword>
<reference evidence="2" key="1">
    <citation type="submission" date="2022-08" db="EMBL/GenBank/DDBJ databases">
        <authorList>
            <consortium name="DOE Joint Genome Institute"/>
            <person name="Min B."/>
            <person name="Riley R."/>
            <person name="Sierra-Patev S."/>
            <person name="Naranjo-Ortiz M."/>
            <person name="Looney B."/>
            <person name="Konkel Z."/>
            <person name="Slot J.C."/>
            <person name="Sakamoto Y."/>
            <person name="Steenwyk J.L."/>
            <person name="Rokas A."/>
            <person name="Carro J."/>
            <person name="Camarero S."/>
            <person name="Ferreira P."/>
            <person name="Molpeceres G."/>
            <person name="Ruiz-Duenas F.J."/>
            <person name="Serrano A."/>
            <person name="Henrissat B."/>
            <person name="Drula E."/>
            <person name="Hughes K.W."/>
            <person name="Mata J.L."/>
            <person name="Ishikawa N.K."/>
            <person name="Vargas-Isla R."/>
            <person name="Ushijima S."/>
            <person name="Smith C.A."/>
            <person name="Ahrendt S."/>
            <person name="Andreopoulos W."/>
            <person name="He G."/>
            <person name="Labutti K."/>
            <person name="Lipzen A."/>
            <person name="Ng V."/>
            <person name="Sandor L."/>
            <person name="Barry K."/>
            <person name="Martinez A.T."/>
            <person name="Xiao Y."/>
            <person name="Gibbons J.G."/>
            <person name="Terashima K."/>
            <person name="Hibbett D.S."/>
            <person name="Grigoriev I.V."/>
        </authorList>
    </citation>
    <scope>NUCLEOTIDE SEQUENCE</scope>
    <source>
        <strain evidence="2">TFB10827</strain>
    </source>
</reference>
<accession>A0ABQ8QCT7</accession>
<evidence type="ECO:0000313" key="3">
    <source>
        <dbReference type="Proteomes" id="UP001163828"/>
    </source>
</evidence>
<name>A0ABQ8QCT7_9AGAR</name>
<feature type="chain" id="PRO_5045679287" evidence="1">
    <location>
        <begin position="26"/>
        <end position="177"/>
    </location>
</feature>
<evidence type="ECO:0000313" key="2">
    <source>
        <dbReference type="EMBL" id="KAJ3996273.1"/>
    </source>
</evidence>
<dbReference type="Proteomes" id="UP001163828">
    <property type="component" value="Unassembled WGS sequence"/>
</dbReference>